<dbReference type="GO" id="GO:0015288">
    <property type="term" value="F:porin activity"/>
    <property type="evidence" value="ECO:0007669"/>
    <property type="project" value="UniProtKB-KW"/>
</dbReference>
<dbReference type="Pfam" id="PF02563">
    <property type="entry name" value="Poly_export"/>
    <property type="match status" value="1"/>
</dbReference>
<organism evidence="18 19">
    <name type="scientific">Bacteroides fragilis</name>
    <dbReference type="NCBI Taxonomy" id="817"/>
    <lineage>
        <taxon>Bacteria</taxon>
        <taxon>Pseudomonadati</taxon>
        <taxon>Bacteroidota</taxon>
        <taxon>Bacteroidia</taxon>
        <taxon>Bacteroidales</taxon>
        <taxon>Bacteroidaceae</taxon>
        <taxon>Bacteroides</taxon>
    </lineage>
</organism>
<keyword evidence="5" id="KW-0762">Sugar transport</keyword>
<keyword evidence="12" id="KW-0564">Palmitate</keyword>
<keyword evidence="10" id="KW-0626">Porin</keyword>
<keyword evidence="6" id="KW-0812">Transmembrane</keyword>
<feature type="domain" description="Polysaccharide export protein N-terminal" evidence="15">
    <location>
        <begin position="85"/>
        <end position="160"/>
    </location>
</feature>
<dbReference type="PANTHER" id="PTHR33619">
    <property type="entry name" value="POLYSACCHARIDE EXPORT PROTEIN GFCE-RELATED"/>
    <property type="match status" value="1"/>
</dbReference>
<keyword evidence="3" id="KW-0813">Transport</keyword>
<evidence type="ECO:0000259" key="17">
    <source>
        <dbReference type="Pfam" id="PF22461"/>
    </source>
</evidence>
<evidence type="ECO:0000259" key="16">
    <source>
        <dbReference type="Pfam" id="PF10531"/>
    </source>
</evidence>
<evidence type="ECO:0000256" key="4">
    <source>
        <dbReference type="ARBA" id="ARBA00022452"/>
    </source>
</evidence>
<dbReference type="Pfam" id="PF22461">
    <property type="entry name" value="SLBB_2"/>
    <property type="match status" value="1"/>
</dbReference>
<dbReference type="InterPro" id="IPR003715">
    <property type="entry name" value="Poly_export_N"/>
</dbReference>
<dbReference type="SUPFAM" id="SSF142984">
    <property type="entry name" value="Nqo1 middle domain-like"/>
    <property type="match status" value="1"/>
</dbReference>
<dbReference type="GO" id="GO:0046930">
    <property type="term" value="C:pore complex"/>
    <property type="evidence" value="ECO:0007669"/>
    <property type="project" value="UniProtKB-KW"/>
</dbReference>
<evidence type="ECO:0000256" key="6">
    <source>
        <dbReference type="ARBA" id="ARBA00022692"/>
    </source>
</evidence>
<feature type="domain" description="Soluble ligand binding" evidence="16">
    <location>
        <begin position="432"/>
        <end position="476"/>
    </location>
</feature>
<dbReference type="GO" id="GO:0009279">
    <property type="term" value="C:cell outer membrane"/>
    <property type="evidence" value="ECO:0007669"/>
    <property type="project" value="UniProtKB-SubCell"/>
</dbReference>
<keyword evidence="4" id="KW-1134">Transmembrane beta strand</keyword>
<dbReference type="AlphaFoldDB" id="A0A5M5XT45"/>
<accession>A0A5M5XT45</accession>
<dbReference type="Proteomes" id="UP000429838">
    <property type="component" value="Unassembled WGS sequence"/>
</dbReference>
<evidence type="ECO:0000259" key="15">
    <source>
        <dbReference type="Pfam" id="PF02563"/>
    </source>
</evidence>
<evidence type="ECO:0000256" key="9">
    <source>
        <dbReference type="ARBA" id="ARBA00023065"/>
    </source>
</evidence>
<keyword evidence="13" id="KW-0998">Cell outer membrane</keyword>
<evidence type="ECO:0000256" key="1">
    <source>
        <dbReference type="ARBA" id="ARBA00004571"/>
    </source>
</evidence>
<comment type="caution">
    <text evidence="18">The sequence shown here is derived from an EMBL/GenBank/DDBJ whole genome shotgun (WGS) entry which is preliminary data.</text>
</comment>
<dbReference type="PANTHER" id="PTHR33619:SF3">
    <property type="entry name" value="POLYSACCHARIDE EXPORT PROTEIN GFCE-RELATED"/>
    <property type="match status" value="1"/>
</dbReference>
<proteinExistence type="inferred from homology"/>
<evidence type="ECO:0000256" key="11">
    <source>
        <dbReference type="ARBA" id="ARBA00023136"/>
    </source>
</evidence>
<dbReference type="Gene3D" id="3.10.560.10">
    <property type="entry name" value="Outer membrane lipoprotein wza domain like"/>
    <property type="match status" value="6"/>
</dbReference>
<keyword evidence="8" id="KW-0625">Polysaccharide transport</keyword>
<keyword evidence="7" id="KW-0732">Signal</keyword>
<keyword evidence="9" id="KW-0406">Ion transport</keyword>
<evidence type="ECO:0000313" key="19">
    <source>
        <dbReference type="Proteomes" id="UP000429838"/>
    </source>
</evidence>
<keyword evidence="11" id="KW-0472">Membrane</keyword>
<dbReference type="InterPro" id="IPR049712">
    <property type="entry name" value="Poly_export"/>
</dbReference>
<gene>
    <name evidence="18" type="ORF">F2Z25_09835</name>
</gene>
<evidence type="ECO:0000256" key="5">
    <source>
        <dbReference type="ARBA" id="ARBA00022597"/>
    </source>
</evidence>
<feature type="domain" description="Soluble ligand binding" evidence="16">
    <location>
        <begin position="255"/>
        <end position="302"/>
    </location>
</feature>
<protein>
    <submittedName>
        <fullName evidence="18">Capsule biosynthesis protein</fullName>
    </submittedName>
</protein>
<sequence>MKSEIFVRFVSCVAKKVSCLKGMILKKINDKGALLFALFILLAGGSRARQHRKDDHVIRGKQVAVFGCNIFTARNLSFEPSLDIPTPENYVLGSGDELIIDVWGASENTVREIISPEGTIHVAGIGPIFLSGMNIQDAERSLRREFSKIYAAIPQKTVHIELSLGRIRTIMINVMGEVKVPGIYRLSAFASVFHALYRAGGISDIGSLRDIRVVRDGKEIARVDVYDYIMKGKLTDNIRLSEGDVILVPPYQNLVSISGKVKRPMKYEMKSGETVATLLSYAGGFTGDAYRSAIRLFRMGGKAKQVYNVAQDDYQSYLLADGDKLSVEAVLERFSNKVEIRGAVYRAGIYQLDDSVTGTVRQLISKAEGLRGDAFLNRALLRRQQEDLTHEMIPVDLKKMMDDTSADLCLQKNDVLYIPSVKDIEKEGTLSIYGDVRVPGEFPYVKNTTIQDLIVKAGGLPESASMVRIDVSRRIKDPGSILSSNVIGKSFTVELANGLLIGEDKGFELEPYDIVFVRRSPGYRKQANVTVEGEVAFTGNYALTKSNERLSSLIARAGGLSKEAYVRGARLIRRMTADEIRRKQDVVRLLVKGSEENSISPVALETGSTYPVGIELEKALINPGSDEDMVLREGDVLFIPKYVSTVTISGAVMYPNTILYQKGSNLDYYIEQAGGFGNRALKRHIYVVYMNGMVSRLRKSAVCAIEPGCEIIVPSKENRKKTVPRDVAGMNTSIASIAAMVAAMVGMIK</sequence>
<evidence type="ECO:0000256" key="12">
    <source>
        <dbReference type="ARBA" id="ARBA00023139"/>
    </source>
</evidence>
<evidence type="ECO:0000256" key="2">
    <source>
        <dbReference type="ARBA" id="ARBA00009450"/>
    </source>
</evidence>
<dbReference type="GO" id="GO:0015159">
    <property type="term" value="F:polysaccharide transmembrane transporter activity"/>
    <property type="evidence" value="ECO:0007669"/>
    <property type="project" value="InterPro"/>
</dbReference>
<evidence type="ECO:0000256" key="13">
    <source>
        <dbReference type="ARBA" id="ARBA00023237"/>
    </source>
</evidence>
<feature type="domain" description="SLBB" evidence="17">
    <location>
        <begin position="172"/>
        <end position="248"/>
    </location>
</feature>
<name>A0A5M5XT45_BACFG</name>
<feature type="domain" description="Soluble ligand binding" evidence="16">
    <location>
        <begin position="646"/>
        <end position="688"/>
    </location>
</feature>
<feature type="domain" description="Soluble ligand binding" evidence="16">
    <location>
        <begin position="529"/>
        <end position="576"/>
    </location>
</feature>
<evidence type="ECO:0000256" key="14">
    <source>
        <dbReference type="ARBA" id="ARBA00023288"/>
    </source>
</evidence>
<dbReference type="Pfam" id="PF10531">
    <property type="entry name" value="SLBB"/>
    <property type="match status" value="4"/>
</dbReference>
<dbReference type="GO" id="GO:0006811">
    <property type="term" value="P:monoatomic ion transport"/>
    <property type="evidence" value="ECO:0007669"/>
    <property type="project" value="UniProtKB-KW"/>
</dbReference>
<dbReference type="InterPro" id="IPR054765">
    <property type="entry name" value="SLBB_dom"/>
</dbReference>
<reference evidence="18 19" key="1">
    <citation type="journal article" date="2019" name="Nat. Med.">
        <title>A library of human gut bacterial isolates paired with longitudinal multiomics data enables mechanistic microbiome research.</title>
        <authorList>
            <person name="Poyet M."/>
            <person name="Groussin M."/>
            <person name="Gibbons S.M."/>
            <person name="Avila-Pacheco J."/>
            <person name="Jiang X."/>
            <person name="Kearney S.M."/>
            <person name="Perrotta A.R."/>
            <person name="Berdy B."/>
            <person name="Zhao S."/>
            <person name="Lieberman T.D."/>
            <person name="Swanson P.K."/>
            <person name="Smith M."/>
            <person name="Roesemann S."/>
            <person name="Alexander J.E."/>
            <person name="Rich S.A."/>
            <person name="Livny J."/>
            <person name="Vlamakis H."/>
            <person name="Clish C."/>
            <person name="Bullock K."/>
            <person name="Deik A."/>
            <person name="Scott J."/>
            <person name="Pierce K.A."/>
            <person name="Xavier R.J."/>
            <person name="Alm E.J."/>
        </authorList>
    </citation>
    <scope>NUCLEOTIDE SEQUENCE [LARGE SCALE GENOMIC DNA]</scope>
    <source>
        <strain evidence="18 19">BIOML-A1</strain>
    </source>
</reference>
<evidence type="ECO:0000256" key="3">
    <source>
        <dbReference type="ARBA" id="ARBA00022448"/>
    </source>
</evidence>
<evidence type="ECO:0000256" key="10">
    <source>
        <dbReference type="ARBA" id="ARBA00023114"/>
    </source>
</evidence>
<evidence type="ECO:0000256" key="7">
    <source>
        <dbReference type="ARBA" id="ARBA00022729"/>
    </source>
</evidence>
<comment type="subcellular location">
    <subcellularLocation>
        <location evidence="1">Cell outer membrane</location>
        <topology evidence="1">Multi-pass membrane protein</topology>
    </subcellularLocation>
</comment>
<dbReference type="EMBL" id="VWAQ01000007">
    <property type="protein sequence ID" value="KAA5207761.1"/>
    <property type="molecule type" value="Genomic_DNA"/>
</dbReference>
<dbReference type="InterPro" id="IPR019554">
    <property type="entry name" value="Soluble_ligand-bd"/>
</dbReference>
<evidence type="ECO:0000313" key="18">
    <source>
        <dbReference type="EMBL" id="KAA5207761.1"/>
    </source>
</evidence>
<keyword evidence="14" id="KW-0449">Lipoprotein</keyword>
<evidence type="ECO:0000256" key="8">
    <source>
        <dbReference type="ARBA" id="ARBA00023047"/>
    </source>
</evidence>
<comment type="similarity">
    <text evidence="2">Belongs to the BexD/CtrA/VexA family.</text>
</comment>